<dbReference type="Proteomes" id="UP000887013">
    <property type="component" value="Unassembled WGS sequence"/>
</dbReference>
<keyword evidence="4 10" id="KW-0812">Transmembrane</keyword>
<dbReference type="EC" id="2.3.1.199" evidence="10"/>
<feature type="transmembrane region" description="Helical" evidence="10">
    <location>
        <begin position="195"/>
        <end position="218"/>
    </location>
</feature>
<accession>A0A8X6NXV8</accession>
<organism evidence="11 12">
    <name type="scientific">Nephila pilipes</name>
    <name type="common">Giant wood spider</name>
    <name type="synonym">Nephila maculata</name>
    <dbReference type="NCBI Taxonomy" id="299642"/>
    <lineage>
        <taxon>Eukaryota</taxon>
        <taxon>Metazoa</taxon>
        <taxon>Ecdysozoa</taxon>
        <taxon>Arthropoda</taxon>
        <taxon>Chelicerata</taxon>
        <taxon>Arachnida</taxon>
        <taxon>Araneae</taxon>
        <taxon>Araneomorphae</taxon>
        <taxon>Entelegynae</taxon>
        <taxon>Araneoidea</taxon>
        <taxon>Nephilidae</taxon>
        <taxon>Nephila</taxon>
    </lineage>
</organism>
<evidence type="ECO:0000256" key="4">
    <source>
        <dbReference type="ARBA" id="ARBA00022692"/>
    </source>
</evidence>
<evidence type="ECO:0000256" key="10">
    <source>
        <dbReference type="RuleBase" id="RU361115"/>
    </source>
</evidence>
<comment type="caution">
    <text evidence="11">The sequence shown here is derived from an EMBL/GenBank/DDBJ whole genome shotgun (WGS) entry which is preliminary data.</text>
</comment>
<evidence type="ECO:0000256" key="6">
    <source>
        <dbReference type="ARBA" id="ARBA00022989"/>
    </source>
</evidence>
<dbReference type="EMBL" id="BMAW01063711">
    <property type="protein sequence ID" value="GFT41548.1"/>
    <property type="molecule type" value="Genomic_DNA"/>
</dbReference>
<evidence type="ECO:0000256" key="5">
    <source>
        <dbReference type="ARBA" id="ARBA00022832"/>
    </source>
</evidence>
<evidence type="ECO:0000256" key="1">
    <source>
        <dbReference type="ARBA" id="ARBA00004141"/>
    </source>
</evidence>
<dbReference type="OrthoDB" id="6426515at2759"/>
<evidence type="ECO:0000256" key="7">
    <source>
        <dbReference type="ARBA" id="ARBA00023098"/>
    </source>
</evidence>
<feature type="transmembrane region" description="Helical" evidence="10">
    <location>
        <begin position="95"/>
        <end position="114"/>
    </location>
</feature>
<evidence type="ECO:0000256" key="9">
    <source>
        <dbReference type="ARBA" id="ARBA00023160"/>
    </source>
</evidence>
<feature type="transmembrane region" description="Helical" evidence="10">
    <location>
        <begin position="62"/>
        <end position="83"/>
    </location>
</feature>
<keyword evidence="3 10" id="KW-0808">Transferase</keyword>
<dbReference type="AlphaFoldDB" id="A0A8X6NXV8"/>
<dbReference type="GO" id="GO:0030148">
    <property type="term" value="P:sphingolipid biosynthetic process"/>
    <property type="evidence" value="ECO:0007669"/>
    <property type="project" value="TreeGrafter"/>
</dbReference>
<dbReference type="GO" id="GO:0042761">
    <property type="term" value="P:very long-chain fatty acid biosynthetic process"/>
    <property type="evidence" value="ECO:0007669"/>
    <property type="project" value="TreeGrafter"/>
</dbReference>
<evidence type="ECO:0000313" key="11">
    <source>
        <dbReference type="EMBL" id="GFT41548.1"/>
    </source>
</evidence>
<dbReference type="Pfam" id="PF01151">
    <property type="entry name" value="ELO"/>
    <property type="match status" value="1"/>
</dbReference>
<evidence type="ECO:0000313" key="12">
    <source>
        <dbReference type="Proteomes" id="UP000887013"/>
    </source>
</evidence>
<keyword evidence="8 10" id="KW-0472">Membrane</keyword>
<protein>
    <recommendedName>
        <fullName evidence="10">Elongation of very long chain fatty acids protein</fullName>
        <ecNumber evidence="10">2.3.1.199</ecNumber>
    </recommendedName>
    <alternativeName>
        <fullName evidence="10">Very-long-chain 3-oxoacyl-CoA synthase</fullName>
    </alternativeName>
</protein>
<dbReference type="GO" id="GO:0009922">
    <property type="term" value="F:fatty acid elongase activity"/>
    <property type="evidence" value="ECO:0007669"/>
    <property type="project" value="UniProtKB-EC"/>
</dbReference>
<dbReference type="GO" id="GO:0019367">
    <property type="term" value="P:fatty acid elongation, saturated fatty acid"/>
    <property type="evidence" value="ECO:0007669"/>
    <property type="project" value="TreeGrafter"/>
</dbReference>
<comment type="subcellular location">
    <subcellularLocation>
        <location evidence="1">Membrane</location>
        <topology evidence="1">Multi-pass membrane protein</topology>
    </subcellularLocation>
</comment>
<evidence type="ECO:0000256" key="8">
    <source>
        <dbReference type="ARBA" id="ARBA00023136"/>
    </source>
</evidence>
<evidence type="ECO:0000256" key="3">
    <source>
        <dbReference type="ARBA" id="ARBA00022679"/>
    </source>
</evidence>
<keyword evidence="2 10" id="KW-0444">Lipid biosynthesis</keyword>
<dbReference type="PANTHER" id="PTHR11157">
    <property type="entry name" value="FATTY ACID ACYL TRANSFERASE-RELATED"/>
    <property type="match status" value="1"/>
</dbReference>
<dbReference type="PANTHER" id="PTHR11157:SF126">
    <property type="entry name" value="ELONGATION OF VERY LONG CHAIN FATTY ACIDS PROTEIN"/>
    <property type="match status" value="1"/>
</dbReference>
<gene>
    <name evidence="11" type="primary">ELOVL7</name>
    <name evidence="11" type="ORF">NPIL_448911</name>
</gene>
<keyword evidence="7 10" id="KW-0443">Lipid metabolism</keyword>
<keyword evidence="9 10" id="KW-0275">Fatty acid biosynthesis</keyword>
<keyword evidence="5 10" id="KW-0276">Fatty acid metabolism</keyword>
<dbReference type="InterPro" id="IPR002076">
    <property type="entry name" value="ELO_fam"/>
</dbReference>
<dbReference type="GO" id="GO:0034625">
    <property type="term" value="P:fatty acid elongation, monounsaturated fatty acid"/>
    <property type="evidence" value="ECO:0007669"/>
    <property type="project" value="TreeGrafter"/>
</dbReference>
<evidence type="ECO:0000256" key="2">
    <source>
        <dbReference type="ARBA" id="ARBA00022516"/>
    </source>
</evidence>
<feature type="transmembrane region" description="Helical" evidence="10">
    <location>
        <begin position="239"/>
        <end position="258"/>
    </location>
</feature>
<reference evidence="11" key="1">
    <citation type="submission" date="2020-08" db="EMBL/GenBank/DDBJ databases">
        <title>Multicomponent nature underlies the extraordinary mechanical properties of spider dragline silk.</title>
        <authorList>
            <person name="Kono N."/>
            <person name="Nakamura H."/>
            <person name="Mori M."/>
            <person name="Yoshida Y."/>
            <person name="Ohtoshi R."/>
            <person name="Malay A.D."/>
            <person name="Moran D.A.P."/>
            <person name="Tomita M."/>
            <person name="Numata K."/>
            <person name="Arakawa K."/>
        </authorList>
    </citation>
    <scope>NUCLEOTIDE SEQUENCE</scope>
</reference>
<dbReference type="GO" id="GO:0034626">
    <property type="term" value="P:fatty acid elongation, polyunsaturated fatty acid"/>
    <property type="evidence" value="ECO:0007669"/>
    <property type="project" value="TreeGrafter"/>
</dbReference>
<sequence length="273" mass="32480">MPWFCRIFHIEARKKHSFFIENNSKSELGDNNRNIFNMVLHAVYDFFFNYDIENKTVIKHPIVPFSIVAFYLLFVIWIGPALMKNRKPFTLRKTLIAYNFLQSVANTIVAYQIFYNITEHWEDRCNVKTSPRLPSLLKKSMKMIWELYLLKFVDLLDTVFFVLRKKQNQVTFLHLFHHSGLCLFGTWGLRNMKLVIGFYIAVGFGINTIVHVIMYFYYGLAACGPSIRKYLWWKKYLTLIQILQIVFIVTYMGVGFLTGCEEFEMIFPTYQRE</sequence>
<feature type="transmembrane region" description="Helical" evidence="10">
    <location>
        <begin position="143"/>
        <end position="163"/>
    </location>
</feature>
<keyword evidence="12" id="KW-1185">Reference proteome</keyword>
<name>A0A8X6NXV8_NEPPI</name>
<dbReference type="GO" id="GO:0005789">
    <property type="term" value="C:endoplasmic reticulum membrane"/>
    <property type="evidence" value="ECO:0007669"/>
    <property type="project" value="TreeGrafter"/>
</dbReference>
<comment type="catalytic activity">
    <reaction evidence="10">
        <text>a very-long-chain acyl-CoA + malonyl-CoA + H(+) = a very-long-chain 3-oxoacyl-CoA + CO2 + CoA</text>
        <dbReference type="Rhea" id="RHEA:32727"/>
        <dbReference type="ChEBI" id="CHEBI:15378"/>
        <dbReference type="ChEBI" id="CHEBI:16526"/>
        <dbReference type="ChEBI" id="CHEBI:57287"/>
        <dbReference type="ChEBI" id="CHEBI:57384"/>
        <dbReference type="ChEBI" id="CHEBI:90725"/>
        <dbReference type="ChEBI" id="CHEBI:90736"/>
        <dbReference type="EC" id="2.3.1.199"/>
    </reaction>
</comment>
<proteinExistence type="inferred from homology"/>
<comment type="similarity">
    <text evidence="10">Belongs to the ELO family.</text>
</comment>
<keyword evidence="6 10" id="KW-1133">Transmembrane helix</keyword>